<sequence>MSNNNNELRGKEEKFYKTLQNVFIGAKIEGEGGFINLMRIKSSYYSQIEKLLKNDIDKALEKYPRFREELFDKLYYFFSRYFTESGSIY</sequence>
<name>A0A2M7M2D2_9BACT</name>
<dbReference type="EMBL" id="PFJK01000257">
    <property type="protein sequence ID" value="PIX76859.1"/>
    <property type="molecule type" value="Genomic_DNA"/>
</dbReference>
<protein>
    <submittedName>
        <fullName evidence="1">Uncharacterized protein</fullName>
    </submittedName>
</protein>
<dbReference type="Proteomes" id="UP000229703">
    <property type="component" value="Unassembled WGS sequence"/>
</dbReference>
<accession>A0A2M7M2D2</accession>
<organism evidence="1 2">
    <name type="scientific">bacterium (Candidatus Ratteibacteria) CG_4_10_14_3_um_filter_41_18</name>
    <dbReference type="NCBI Taxonomy" id="2014287"/>
    <lineage>
        <taxon>Bacteria</taxon>
        <taxon>Candidatus Ratteibacteria</taxon>
    </lineage>
</organism>
<evidence type="ECO:0000313" key="1">
    <source>
        <dbReference type="EMBL" id="PIX76859.1"/>
    </source>
</evidence>
<comment type="caution">
    <text evidence="1">The sequence shown here is derived from an EMBL/GenBank/DDBJ whole genome shotgun (WGS) entry which is preliminary data.</text>
</comment>
<reference evidence="2" key="1">
    <citation type="submission" date="2017-09" db="EMBL/GenBank/DDBJ databases">
        <title>Depth-based differentiation of microbial function through sediment-hosted aquifers and enrichment of novel symbionts in the deep terrestrial subsurface.</title>
        <authorList>
            <person name="Probst A.J."/>
            <person name="Ladd B."/>
            <person name="Jarett J.K."/>
            <person name="Geller-Mcgrath D.E."/>
            <person name="Sieber C.M.K."/>
            <person name="Emerson J.B."/>
            <person name="Anantharaman K."/>
            <person name="Thomas B.C."/>
            <person name="Malmstrom R."/>
            <person name="Stieglmeier M."/>
            <person name="Klingl A."/>
            <person name="Woyke T."/>
            <person name="Ryan C.M."/>
            <person name="Banfield J.F."/>
        </authorList>
    </citation>
    <scope>NUCLEOTIDE SEQUENCE [LARGE SCALE GENOMIC DNA]</scope>
</reference>
<feature type="non-terminal residue" evidence="1">
    <location>
        <position position="89"/>
    </location>
</feature>
<gene>
    <name evidence="1" type="ORF">COZ37_05715</name>
</gene>
<evidence type="ECO:0000313" key="2">
    <source>
        <dbReference type="Proteomes" id="UP000229703"/>
    </source>
</evidence>
<dbReference type="AlphaFoldDB" id="A0A2M7M2D2"/>
<proteinExistence type="predicted"/>